<reference evidence="2" key="2">
    <citation type="submission" date="2020-09" db="EMBL/GenBank/DDBJ databases">
        <authorList>
            <person name="Sun Q."/>
            <person name="Ohkuma M."/>
        </authorList>
    </citation>
    <scope>NUCLEOTIDE SEQUENCE</scope>
    <source>
        <strain evidence="2">JCM 4790</strain>
    </source>
</reference>
<sequence length="61" mass="6919">MNLAPIHPAREQPVEPAELKSPAPFFELCFAELGITLQRPLYRLFSAVATIAVLVSLWWIR</sequence>
<dbReference type="EMBL" id="BMVU01000060">
    <property type="protein sequence ID" value="GGY06767.1"/>
    <property type="molecule type" value="Genomic_DNA"/>
</dbReference>
<organism evidence="2 3">
    <name type="scientific">Streptomyces minutiscleroticus</name>
    <dbReference type="NCBI Taxonomy" id="68238"/>
    <lineage>
        <taxon>Bacteria</taxon>
        <taxon>Bacillati</taxon>
        <taxon>Actinomycetota</taxon>
        <taxon>Actinomycetes</taxon>
        <taxon>Kitasatosporales</taxon>
        <taxon>Streptomycetaceae</taxon>
        <taxon>Streptomyces</taxon>
    </lineage>
</organism>
<accession>A0A918U7R6</accession>
<protein>
    <submittedName>
        <fullName evidence="2">Uncharacterized protein</fullName>
    </submittedName>
</protein>
<dbReference type="Proteomes" id="UP000619244">
    <property type="component" value="Unassembled WGS sequence"/>
</dbReference>
<name>A0A918U7R6_9ACTN</name>
<evidence type="ECO:0000256" key="1">
    <source>
        <dbReference type="SAM" id="Phobius"/>
    </source>
</evidence>
<keyword evidence="1" id="KW-0472">Membrane</keyword>
<keyword evidence="1" id="KW-0812">Transmembrane</keyword>
<feature type="transmembrane region" description="Helical" evidence="1">
    <location>
        <begin position="41"/>
        <end position="60"/>
    </location>
</feature>
<proteinExistence type="predicted"/>
<evidence type="ECO:0000313" key="3">
    <source>
        <dbReference type="Proteomes" id="UP000619244"/>
    </source>
</evidence>
<keyword evidence="1" id="KW-1133">Transmembrane helix</keyword>
<dbReference type="RefSeq" id="WP_190194357.1">
    <property type="nucleotide sequence ID" value="NZ_BMVU01000060.1"/>
</dbReference>
<keyword evidence="3" id="KW-1185">Reference proteome</keyword>
<dbReference type="AlphaFoldDB" id="A0A918U7R6"/>
<evidence type="ECO:0000313" key="2">
    <source>
        <dbReference type="EMBL" id="GGY06767.1"/>
    </source>
</evidence>
<gene>
    <name evidence="2" type="ORF">GCM10010358_70020</name>
</gene>
<comment type="caution">
    <text evidence="2">The sequence shown here is derived from an EMBL/GenBank/DDBJ whole genome shotgun (WGS) entry which is preliminary data.</text>
</comment>
<reference evidence="2" key="1">
    <citation type="journal article" date="2014" name="Int. J. Syst. Evol. Microbiol.">
        <title>Complete genome sequence of Corynebacterium casei LMG S-19264T (=DSM 44701T), isolated from a smear-ripened cheese.</title>
        <authorList>
            <consortium name="US DOE Joint Genome Institute (JGI-PGF)"/>
            <person name="Walter F."/>
            <person name="Albersmeier A."/>
            <person name="Kalinowski J."/>
            <person name="Ruckert C."/>
        </authorList>
    </citation>
    <scope>NUCLEOTIDE SEQUENCE</scope>
    <source>
        <strain evidence="2">JCM 4790</strain>
    </source>
</reference>